<gene>
    <name evidence="1" type="ORF">PLANPX_1424</name>
</gene>
<reference evidence="2" key="1">
    <citation type="submission" date="2019-10" db="EMBL/GenBank/DDBJ databases">
        <title>Lacipirellula parvula gen. nov., sp. nov., representing a lineage of planctomycetes widespread in freshwater anoxic habitats, and description of the family Lacipirellulaceae.</title>
        <authorList>
            <person name="Dedysh S.N."/>
            <person name="Kulichevskaya I.S."/>
            <person name="Beletsky A.V."/>
            <person name="Rakitin A.L."/>
            <person name="Mardanov A.V."/>
            <person name="Ivanova A.A."/>
            <person name="Saltykova V.X."/>
            <person name="Rijpstra W.I.C."/>
            <person name="Sinninghe Damste J.S."/>
            <person name="Ravin N.V."/>
        </authorList>
    </citation>
    <scope>NUCLEOTIDE SEQUENCE [LARGE SCALE GENOMIC DNA]</scope>
    <source>
        <strain evidence="2">PX69</strain>
    </source>
</reference>
<evidence type="ECO:0000313" key="1">
    <source>
        <dbReference type="EMBL" id="BBO31812.1"/>
    </source>
</evidence>
<keyword evidence="2" id="KW-1185">Reference proteome</keyword>
<dbReference type="Proteomes" id="UP000326837">
    <property type="component" value="Chromosome"/>
</dbReference>
<sequence>MRSIQSRNCNSGIQSAPSSVMATIRRDSDRRPAAAKWCAFMGYASRFWLSMREQLQHLTTVTGVPTHVTGGALCAVALQRSGQHATCCLAAR</sequence>
<dbReference type="KEGG" id="lpav:PLANPX_1424"/>
<proteinExistence type="predicted"/>
<organism evidence="1 2">
    <name type="scientific">Lacipirellula parvula</name>
    <dbReference type="NCBI Taxonomy" id="2650471"/>
    <lineage>
        <taxon>Bacteria</taxon>
        <taxon>Pseudomonadati</taxon>
        <taxon>Planctomycetota</taxon>
        <taxon>Planctomycetia</taxon>
        <taxon>Pirellulales</taxon>
        <taxon>Lacipirellulaceae</taxon>
        <taxon>Lacipirellula</taxon>
    </lineage>
</organism>
<name>A0A5K7X7K2_9BACT</name>
<dbReference type="EMBL" id="AP021861">
    <property type="protein sequence ID" value="BBO31812.1"/>
    <property type="molecule type" value="Genomic_DNA"/>
</dbReference>
<accession>A0A5K7X7K2</accession>
<evidence type="ECO:0000313" key="2">
    <source>
        <dbReference type="Proteomes" id="UP000326837"/>
    </source>
</evidence>
<dbReference type="AlphaFoldDB" id="A0A5K7X7K2"/>
<protein>
    <submittedName>
        <fullName evidence="1">Uncharacterized protein</fullName>
    </submittedName>
</protein>